<name>A0ABU4WCS2_9FUSO</name>
<dbReference type="SUPFAM" id="SSF46785">
    <property type="entry name" value="Winged helix' DNA-binding domain"/>
    <property type="match status" value="1"/>
</dbReference>
<comment type="similarity">
    <text evidence="1">In the C-terminal section; belongs to the class-I pyridoxal-phosphate-dependent aminotransferase family.</text>
</comment>
<dbReference type="Proteomes" id="UP001279681">
    <property type="component" value="Unassembled WGS sequence"/>
</dbReference>
<feature type="domain" description="HTH gntR-type" evidence="6">
    <location>
        <begin position="20"/>
        <end position="77"/>
    </location>
</feature>
<evidence type="ECO:0000256" key="4">
    <source>
        <dbReference type="ARBA" id="ARBA00023125"/>
    </source>
</evidence>
<dbReference type="InterPro" id="IPR000524">
    <property type="entry name" value="Tscrpt_reg_HTH_GntR"/>
</dbReference>
<evidence type="ECO:0000259" key="6">
    <source>
        <dbReference type="SMART" id="SM00345"/>
    </source>
</evidence>
<organism evidence="7 8">
    <name type="scientific">Candidatus Cetobacterium colombiensis</name>
    <dbReference type="NCBI Taxonomy" id="3073100"/>
    <lineage>
        <taxon>Bacteria</taxon>
        <taxon>Fusobacteriati</taxon>
        <taxon>Fusobacteriota</taxon>
        <taxon>Fusobacteriia</taxon>
        <taxon>Fusobacteriales</taxon>
        <taxon>Fusobacteriaceae</taxon>
        <taxon>Cetobacterium</taxon>
    </lineage>
</organism>
<dbReference type="InterPro" id="IPR015422">
    <property type="entry name" value="PyrdxlP-dep_Trfase_small"/>
</dbReference>
<dbReference type="Gene3D" id="3.40.640.10">
    <property type="entry name" value="Type I PLP-dependent aspartate aminotransferase-like (Major domain)"/>
    <property type="match status" value="1"/>
</dbReference>
<keyword evidence="4" id="KW-0238">DNA-binding</keyword>
<evidence type="ECO:0000313" key="7">
    <source>
        <dbReference type="EMBL" id="MDX8337322.1"/>
    </source>
</evidence>
<dbReference type="SUPFAM" id="SSF53383">
    <property type="entry name" value="PLP-dependent transferases"/>
    <property type="match status" value="1"/>
</dbReference>
<dbReference type="EMBL" id="JAVIKH010000030">
    <property type="protein sequence ID" value="MDX8337322.1"/>
    <property type="molecule type" value="Genomic_DNA"/>
</dbReference>
<evidence type="ECO:0000256" key="2">
    <source>
        <dbReference type="ARBA" id="ARBA00022898"/>
    </source>
</evidence>
<dbReference type="CDD" id="cd00609">
    <property type="entry name" value="AAT_like"/>
    <property type="match status" value="1"/>
</dbReference>
<keyword evidence="7" id="KW-0032">Aminotransferase</keyword>
<comment type="caution">
    <text evidence="7">The sequence shown here is derived from an EMBL/GenBank/DDBJ whole genome shotgun (WGS) entry which is preliminary data.</text>
</comment>
<dbReference type="Gene3D" id="3.90.1150.10">
    <property type="entry name" value="Aspartate Aminotransferase, domain 1"/>
    <property type="match status" value="1"/>
</dbReference>
<dbReference type="PANTHER" id="PTHR46577">
    <property type="entry name" value="HTH-TYPE TRANSCRIPTIONAL REGULATORY PROTEIN GABR"/>
    <property type="match status" value="1"/>
</dbReference>
<proteinExistence type="inferred from homology"/>
<dbReference type="PANTHER" id="PTHR46577:SF1">
    <property type="entry name" value="HTH-TYPE TRANSCRIPTIONAL REGULATORY PROTEIN GABR"/>
    <property type="match status" value="1"/>
</dbReference>
<dbReference type="InterPro" id="IPR036390">
    <property type="entry name" value="WH_DNA-bd_sf"/>
</dbReference>
<dbReference type="Pfam" id="PF00392">
    <property type="entry name" value="GntR"/>
    <property type="match status" value="1"/>
</dbReference>
<dbReference type="Gene3D" id="1.10.10.10">
    <property type="entry name" value="Winged helix-like DNA-binding domain superfamily/Winged helix DNA-binding domain"/>
    <property type="match status" value="1"/>
</dbReference>
<dbReference type="InterPro" id="IPR015424">
    <property type="entry name" value="PyrdxlP-dep_Trfase"/>
</dbReference>
<dbReference type="InterPro" id="IPR004839">
    <property type="entry name" value="Aminotransferase_I/II_large"/>
</dbReference>
<dbReference type="RefSeq" id="WP_320314664.1">
    <property type="nucleotide sequence ID" value="NZ_JAVIKH010000030.1"/>
</dbReference>
<gene>
    <name evidence="7" type="ORF">RFV38_12595</name>
</gene>
<keyword evidence="8" id="KW-1185">Reference proteome</keyword>
<keyword evidence="7" id="KW-0808">Transferase</keyword>
<dbReference type="InterPro" id="IPR015421">
    <property type="entry name" value="PyrdxlP-dep_Trfase_major"/>
</dbReference>
<evidence type="ECO:0000256" key="5">
    <source>
        <dbReference type="ARBA" id="ARBA00023163"/>
    </source>
</evidence>
<protein>
    <submittedName>
        <fullName evidence="7">PLP-dependent aminotransferase family protein</fullName>
    </submittedName>
</protein>
<evidence type="ECO:0000256" key="3">
    <source>
        <dbReference type="ARBA" id="ARBA00023015"/>
    </source>
</evidence>
<dbReference type="Pfam" id="PF00155">
    <property type="entry name" value="Aminotran_1_2"/>
    <property type="match status" value="1"/>
</dbReference>
<dbReference type="InterPro" id="IPR051446">
    <property type="entry name" value="HTH_trans_reg/aminotransferase"/>
</dbReference>
<keyword evidence="2" id="KW-0663">Pyridoxal phosphate</keyword>
<keyword evidence="3" id="KW-0805">Transcription regulation</keyword>
<dbReference type="InterPro" id="IPR036388">
    <property type="entry name" value="WH-like_DNA-bd_sf"/>
</dbReference>
<accession>A0ABU4WCS2</accession>
<evidence type="ECO:0000256" key="1">
    <source>
        <dbReference type="ARBA" id="ARBA00005384"/>
    </source>
</evidence>
<sequence length="467" mass="53485">MNILFKDFKIENNKYVYMPLYIFLKNKIEKKELSYKLPPIRKVSKFLNISSNTVAKAYLELEKINYVKSIKGSGFFIKQIFLSKNISSNFNLENDDNFNSIQNLKIDFINSTPNFSFLPVKDIKYAINHILDRDQEMALINEGPLGGIELRKSILHSLDSLKISAQVENIHILSGAQQGIDLISKTLAFPKDNILIENPTYLGALNSFKNQNLTICTIDLENDGLNILKLEQFLLKNKIKFIYLMTNFQTPTGINLSDLKKEKLIELSEKFDFYIIEDDSASDLYYSDYIPLPLKSLDKYDRVIYIKSFSKIFMPGFRLGFIIVPNKLLTSFLNKKILSESNTSTLYQKSFALLLESGLIEKHISLCRKNFKDIQNTIITELRKIPNIHFSIPSGGCSLWIKLPNNISSVSIFNKLLKDGVGIVPGDTYGFDNHIKLNFSRITKSDAILGIQLLKNTIKFFENLEIS</sequence>
<reference evidence="8" key="1">
    <citation type="submission" date="2023-07" db="EMBL/GenBank/DDBJ databases">
        <authorList>
            <person name="Colorado M.A."/>
            <person name="Villamil L.M."/>
            <person name="Melo J.F."/>
            <person name="Rodriguez J.A."/>
            <person name="Ruiz R.Y."/>
        </authorList>
    </citation>
    <scope>NUCLEOTIDE SEQUENCE [LARGE SCALE GENOMIC DNA]</scope>
    <source>
        <strain evidence="8">C33</strain>
    </source>
</reference>
<dbReference type="SMART" id="SM00345">
    <property type="entry name" value="HTH_GNTR"/>
    <property type="match status" value="1"/>
</dbReference>
<dbReference type="GO" id="GO:0008483">
    <property type="term" value="F:transaminase activity"/>
    <property type="evidence" value="ECO:0007669"/>
    <property type="project" value="UniProtKB-KW"/>
</dbReference>
<evidence type="ECO:0000313" key="8">
    <source>
        <dbReference type="Proteomes" id="UP001279681"/>
    </source>
</evidence>
<keyword evidence="5" id="KW-0804">Transcription</keyword>